<sequence length="429" mass="47826">MSDTSYMSDASIEESTTQLTTKHLSQFLPRSNYACGGSVRIQQLESTQPLEENGTHAITIRWDSANTIEKLILPSNDTHDGTTQMAKLIQDTQPASFGFRGKDVIDETYRKASKLDPSAFSTNFCPYQLGIIDIIGQALLPRRDTTHPYQGLRAELYKLNIYEAPSGLFKPHVDTPRSDLQIGSLVVCLPHAHEGGQLVVRHQGHSITFDWGAGSTDQVQWAAFYSDCEHEVLQVTSGYRVTLTYNLFVRRGLGEIAGHSSALSAQKLPLYNKVKNALADPRFMSAGRCNHVMNVYLGGMMGKYCSHAYAHSTYEGICALPAVLKGSDISVYEVFRSLGVDTFIRPILDHSKDNYVSAEHSYKDQIGTKLSEPCESLEEDECSEYPIYEGYPSIWMKINWLNAPMRDTENLQISYLAVSSLLQGFAFNC</sequence>
<keyword evidence="4" id="KW-1185">Reference proteome</keyword>
<evidence type="ECO:0000256" key="1">
    <source>
        <dbReference type="RuleBase" id="RU003682"/>
    </source>
</evidence>
<gene>
    <name evidence="3" type="ORF">P153DRAFT_303002</name>
</gene>
<dbReference type="Gene3D" id="2.60.120.620">
    <property type="entry name" value="q2cbj1_9rhob like domain"/>
    <property type="match status" value="1"/>
</dbReference>
<dbReference type="GO" id="GO:0016491">
    <property type="term" value="F:oxidoreductase activity"/>
    <property type="evidence" value="ECO:0007669"/>
    <property type="project" value="UniProtKB-KW"/>
</dbReference>
<dbReference type="GO" id="GO:0046872">
    <property type="term" value="F:metal ion binding"/>
    <property type="evidence" value="ECO:0007669"/>
    <property type="project" value="UniProtKB-KW"/>
</dbReference>
<proteinExistence type="inferred from homology"/>
<evidence type="ECO:0000259" key="2">
    <source>
        <dbReference type="PROSITE" id="PS51471"/>
    </source>
</evidence>
<keyword evidence="1" id="KW-0560">Oxidoreductase</keyword>
<accession>A0A6A5ZWS9</accession>
<keyword evidence="1" id="KW-0408">Iron</keyword>
<keyword evidence="1" id="KW-0479">Metal-binding</keyword>
<name>A0A6A5ZWS9_9PLEO</name>
<organism evidence="3 4">
    <name type="scientific">Dothidotthia symphoricarpi CBS 119687</name>
    <dbReference type="NCBI Taxonomy" id="1392245"/>
    <lineage>
        <taxon>Eukaryota</taxon>
        <taxon>Fungi</taxon>
        <taxon>Dikarya</taxon>
        <taxon>Ascomycota</taxon>
        <taxon>Pezizomycotina</taxon>
        <taxon>Dothideomycetes</taxon>
        <taxon>Pleosporomycetidae</taxon>
        <taxon>Pleosporales</taxon>
        <taxon>Dothidotthiaceae</taxon>
        <taxon>Dothidotthia</taxon>
    </lineage>
</organism>
<dbReference type="AlphaFoldDB" id="A0A6A5ZWS9"/>
<feature type="domain" description="Fe2OG dioxygenase" evidence="2">
    <location>
        <begin position="148"/>
        <end position="251"/>
    </location>
</feature>
<dbReference type="GeneID" id="54404916"/>
<dbReference type="PANTHER" id="PTHR33099:SF7">
    <property type="entry name" value="MYND-TYPE DOMAIN-CONTAINING PROTEIN"/>
    <property type="match status" value="1"/>
</dbReference>
<dbReference type="PANTHER" id="PTHR33099">
    <property type="entry name" value="FE2OG DIOXYGENASE DOMAIN-CONTAINING PROTEIN"/>
    <property type="match status" value="1"/>
</dbReference>
<comment type="similarity">
    <text evidence="1">Belongs to the iron/ascorbate-dependent oxidoreductase family.</text>
</comment>
<dbReference type="Proteomes" id="UP000799771">
    <property type="component" value="Unassembled WGS sequence"/>
</dbReference>
<protein>
    <recommendedName>
        <fullName evidence="2">Fe2OG dioxygenase domain-containing protein</fullName>
    </recommendedName>
</protein>
<evidence type="ECO:0000313" key="4">
    <source>
        <dbReference type="Proteomes" id="UP000799771"/>
    </source>
</evidence>
<dbReference type="OrthoDB" id="27483at2759"/>
<reference evidence="3" key="1">
    <citation type="journal article" date="2020" name="Stud. Mycol.">
        <title>101 Dothideomycetes genomes: a test case for predicting lifestyles and emergence of pathogens.</title>
        <authorList>
            <person name="Haridas S."/>
            <person name="Albert R."/>
            <person name="Binder M."/>
            <person name="Bloem J."/>
            <person name="Labutti K."/>
            <person name="Salamov A."/>
            <person name="Andreopoulos B."/>
            <person name="Baker S."/>
            <person name="Barry K."/>
            <person name="Bills G."/>
            <person name="Bluhm B."/>
            <person name="Cannon C."/>
            <person name="Castanera R."/>
            <person name="Culley D."/>
            <person name="Daum C."/>
            <person name="Ezra D."/>
            <person name="Gonzalez J."/>
            <person name="Henrissat B."/>
            <person name="Kuo A."/>
            <person name="Liang C."/>
            <person name="Lipzen A."/>
            <person name="Lutzoni F."/>
            <person name="Magnuson J."/>
            <person name="Mondo S."/>
            <person name="Nolan M."/>
            <person name="Ohm R."/>
            <person name="Pangilinan J."/>
            <person name="Park H.-J."/>
            <person name="Ramirez L."/>
            <person name="Alfaro M."/>
            <person name="Sun H."/>
            <person name="Tritt A."/>
            <person name="Yoshinaga Y."/>
            <person name="Zwiers L.-H."/>
            <person name="Turgeon B."/>
            <person name="Goodwin S."/>
            <person name="Spatafora J."/>
            <person name="Crous P."/>
            <person name="Grigoriev I."/>
        </authorList>
    </citation>
    <scope>NUCLEOTIDE SEQUENCE</scope>
    <source>
        <strain evidence="3">CBS 119687</strain>
    </source>
</reference>
<dbReference type="RefSeq" id="XP_033518382.1">
    <property type="nucleotide sequence ID" value="XM_033664484.1"/>
</dbReference>
<evidence type="ECO:0000313" key="3">
    <source>
        <dbReference type="EMBL" id="KAF2123989.1"/>
    </source>
</evidence>
<dbReference type="PROSITE" id="PS51471">
    <property type="entry name" value="FE2OG_OXY"/>
    <property type="match status" value="1"/>
</dbReference>
<dbReference type="InterPro" id="IPR005123">
    <property type="entry name" value="Oxoglu/Fe-dep_dioxygenase_dom"/>
</dbReference>
<dbReference type="EMBL" id="ML977521">
    <property type="protein sequence ID" value="KAF2123989.1"/>
    <property type="molecule type" value="Genomic_DNA"/>
</dbReference>